<evidence type="ECO:0000256" key="1">
    <source>
        <dbReference type="SAM" id="Phobius"/>
    </source>
</evidence>
<feature type="transmembrane region" description="Helical" evidence="1">
    <location>
        <begin position="66"/>
        <end position="86"/>
    </location>
</feature>
<keyword evidence="1" id="KW-0812">Transmembrane</keyword>
<keyword evidence="1" id="KW-1133">Transmembrane helix</keyword>
<evidence type="ECO:0000313" key="3">
    <source>
        <dbReference type="Proteomes" id="UP000315112"/>
    </source>
</evidence>
<proteinExistence type="predicted"/>
<dbReference type="EMBL" id="VLKW01000002">
    <property type="protein sequence ID" value="TWI50391.1"/>
    <property type="molecule type" value="Genomic_DNA"/>
</dbReference>
<dbReference type="Proteomes" id="UP000315112">
    <property type="component" value="Unassembled WGS sequence"/>
</dbReference>
<sequence length="119" mass="13105">MQAVTTHTRYRLRWLYGTLVAVACAGWFVDPTISLIVVVAACYAAGIAVMGWFYTVPGEQYRKLPAAVLLALAFAGIAGAVICYFVEKRIEWPSFLLAMGIECLRTLIKDQDGKVRSTV</sequence>
<reference evidence="2 3" key="1">
    <citation type="journal article" date="2015" name="Stand. Genomic Sci.">
        <title>Genomic Encyclopedia of Bacterial and Archaeal Type Strains, Phase III: the genomes of soil and plant-associated and newly described type strains.</title>
        <authorList>
            <person name="Whitman W.B."/>
            <person name="Woyke T."/>
            <person name="Klenk H.P."/>
            <person name="Zhou Y."/>
            <person name="Lilburn T.G."/>
            <person name="Beck B.J."/>
            <person name="De Vos P."/>
            <person name="Vandamme P."/>
            <person name="Eisen J.A."/>
            <person name="Garrity G."/>
            <person name="Hugenholtz P."/>
            <person name="Kyrpides N.C."/>
        </authorList>
    </citation>
    <scope>NUCLEOTIDE SEQUENCE [LARGE SCALE GENOMIC DNA]</scope>
    <source>
        <strain evidence="2 3">CGMCC 1.10685</strain>
    </source>
</reference>
<evidence type="ECO:0000313" key="2">
    <source>
        <dbReference type="EMBL" id="TWI50391.1"/>
    </source>
</evidence>
<name>A0A562Q119_9BURK</name>
<gene>
    <name evidence="2" type="ORF">IP92_01620</name>
</gene>
<feature type="transmembrane region" description="Helical" evidence="1">
    <location>
        <begin position="12"/>
        <end position="29"/>
    </location>
</feature>
<accession>A0A562Q119</accession>
<dbReference type="AlphaFoldDB" id="A0A562Q119"/>
<feature type="transmembrane region" description="Helical" evidence="1">
    <location>
        <begin position="35"/>
        <end position="54"/>
    </location>
</feature>
<keyword evidence="1" id="KW-0472">Membrane</keyword>
<protein>
    <submittedName>
        <fullName evidence="2">Uncharacterized protein</fullName>
    </submittedName>
</protein>
<comment type="caution">
    <text evidence="2">The sequence shown here is derived from an EMBL/GenBank/DDBJ whole genome shotgun (WGS) entry which is preliminary data.</text>
</comment>
<organism evidence="2 3">
    <name type="scientific">Pseudoduganella flava</name>
    <dbReference type="NCBI Taxonomy" id="871742"/>
    <lineage>
        <taxon>Bacteria</taxon>
        <taxon>Pseudomonadati</taxon>
        <taxon>Pseudomonadota</taxon>
        <taxon>Betaproteobacteria</taxon>
        <taxon>Burkholderiales</taxon>
        <taxon>Oxalobacteraceae</taxon>
        <taxon>Telluria group</taxon>
        <taxon>Pseudoduganella</taxon>
    </lineage>
</organism>